<dbReference type="Gene3D" id="1.10.3720.10">
    <property type="entry name" value="MetI-like"/>
    <property type="match status" value="1"/>
</dbReference>
<reference evidence="8 9" key="1">
    <citation type="submission" date="2022-11" db="EMBL/GenBank/DDBJ databases">
        <title>Study of microbial diversity in lake waters.</title>
        <authorList>
            <person name="Zhang J."/>
        </authorList>
    </citation>
    <scope>NUCLEOTIDE SEQUENCE [LARGE SCALE GENOMIC DNA]</scope>
    <source>
        <strain evidence="8 9">DT12</strain>
    </source>
</reference>
<protein>
    <submittedName>
        <fullName evidence="8">ABC transporter permease subunit</fullName>
    </submittedName>
</protein>
<feature type="transmembrane region" description="Helical" evidence="6">
    <location>
        <begin position="120"/>
        <end position="141"/>
    </location>
</feature>
<feature type="domain" description="ABC transmembrane type-1" evidence="7">
    <location>
        <begin position="82"/>
        <end position="284"/>
    </location>
</feature>
<feature type="transmembrane region" description="Helical" evidence="6">
    <location>
        <begin position="272"/>
        <end position="291"/>
    </location>
</feature>
<dbReference type="PROSITE" id="PS50928">
    <property type="entry name" value="ABC_TM1"/>
    <property type="match status" value="1"/>
</dbReference>
<keyword evidence="2 6" id="KW-0813">Transport</keyword>
<dbReference type="InterPro" id="IPR000515">
    <property type="entry name" value="MetI-like"/>
</dbReference>
<dbReference type="PANTHER" id="PTHR43839:SF3">
    <property type="entry name" value="OLIGOPEPTIDE ABC TRANSPORTER, PERMEASE PROTEIN"/>
    <property type="match status" value="1"/>
</dbReference>
<dbReference type="PANTHER" id="PTHR43839">
    <property type="entry name" value="OPPC IN A BINDING PROTEIN-DEPENDENT TRANSPORT SYSTEM"/>
    <property type="match status" value="1"/>
</dbReference>
<organism evidence="8 9">
    <name type="scientific">Tumebacillus lacus</name>
    <dbReference type="NCBI Taxonomy" id="2995335"/>
    <lineage>
        <taxon>Bacteria</taxon>
        <taxon>Bacillati</taxon>
        <taxon>Bacillota</taxon>
        <taxon>Bacilli</taxon>
        <taxon>Bacillales</taxon>
        <taxon>Alicyclobacillaceae</taxon>
        <taxon>Tumebacillus</taxon>
    </lineage>
</organism>
<sequence>MTQTWNRSLILGVGGTLVLLFVILFGPLLAPYTMEHFGLFQTITMPDGTPKMASAPFPPSKDYPLGTDLTGRDILSILLLGARVTVTFAVVVALVRIVFGFPLGYLCAMFPRTVGWANEKLSTAFTTVPAVMFVALLAGIFNLSDALTPMQNIVMLALLTALVGLFPSANVLHKKMETLMQSPFLEGQRAIGSGRWRILRKHLLPHLSSYTLVLFVSEIAQVLWLVTQLGFLYIFIGGAIFNEAGPPSMRYAQEWAGNMATQIRAIRTSTMVVLYPVLAMSFAILSFNLLAEGIRQRNDARWGIR</sequence>
<dbReference type="InterPro" id="IPR035906">
    <property type="entry name" value="MetI-like_sf"/>
</dbReference>
<dbReference type="Proteomes" id="UP001208017">
    <property type="component" value="Unassembled WGS sequence"/>
</dbReference>
<evidence type="ECO:0000256" key="3">
    <source>
        <dbReference type="ARBA" id="ARBA00022692"/>
    </source>
</evidence>
<evidence type="ECO:0000313" key="9">
    <source>
        <dbReference type="Proteomes" id="UP001208017"/>
    </source>
</evidence>
<evidence type="ECO:0000256" key="2">
    <source>
        <dbReference type="ARBA" id="ARBA00022448"/>
    </source>
</evidence>
<keyword evidence="4 6" id="KW-1133">Transmembrane helix</keyword>
<feature type="transmembrane region" description="Helical" evidence="6">
    <location>
        <begin position="9"/>
        <end position="30"/>
    </location>
</feature>
<feature type="transmembrane region" description="Helical" evidence="6">
    <location>
        <begin position="74"/>
        <end position="99"/>
    </location>
</feature>
<name>A0ABT3X7R7_9BACL</name>
<comment type="similarity">
    <text evidence="6">Belongs to the binding-protein-dependent transport system permease family.</text>
</comment>
<keyword evidence="3 6" id="KW-0812">Transmembrane</keyword>
<dbReference type="RefSeq" id="WP_267153284.1">
    <property type="nucleotide sequence ID" value="NZ_JAPMLT010000015.1"/>
</dbReference>
<evidence type="ECO:0000259" key="7">
    <source>
        <dbReference type="PROSITE" id="PS50928"/>
    </source>
</evidence>
<comment type="subcellular location">
    <subcellularLocation>
        <location evidence="6">Cell membrane</location>
        <topology evidence="6">Multi-pass membrane protein</topology>
    </subcellularLocation>
    <subcellularLocation>
        <location evidence="1">Membrane</location>
        <topology evidence="1">Multi-pass membrane protein</topology>
    </subcellularLocation>
</comment>
<keyword evidence="5 6" id="KW-0472">Membrane</keyword>
<evidence type="ECO:0000313" key="8">
    <source>
        <dbReference type="EMBL" id="MCX7572033.1"/>
    </source>
</evidence>
<evidence type="ECO:0000256" key="5">
    <source>
        <dbReference type="ARBA" id="ARBA00023136"/>
    </source>
</evidence>
<keyword evidence="9" id="KW-1185">Reference proteome</keyword>
<dbReference type="CDD" id="cd06261">
    <property type="entry name" value="TM_PBP2"/>
    <property type="match status" value="1"/>
</dbReference>
<accession>A0ABT3X7R7</accession>
<dbReference type="Pfam" id="PF00528">
    <property type="entry name" value="BPD_transp_1"/>
    <property type="match status" value="1"/>
</dbReference>
<proteinExistence type="inferred from homology"/>
<gene>
    <name evidence="8" type="ORF">OS242_19025</name>
</gene>
<evidence type="ECO:0000256" key="1">
    <source>
        <dbReference type="ARBA" id="ARBA00004141"/>
    </source>
</evidence>
<dbReference type="SUPFAM" id="SSF161098">
    <property type="entry name" value="MetI-like"/>
    <property type="match status" value="1"/>
</dbReference>
<feature type="transmembrane region" description="Helical" evidence="6">
    <location>
        <begin position="210"/>
        <end position="241"/>
    </location>
</feature>
<feature type="transmembrane region" description="Helical" evidence="6">
    <location>
        <begin position="153"/>
        <end position="172"/>
    </location>
</feature>
<comment type="caution">
    <text evidence="8">The sequence shown here is derived from an EMBL/GenBank/DDBJ whole genome shotgun (WGS) entry which is preliminary data.</text>
</comment>
<evidence type="ECO:0000256" key="6">
    <source>
        <dbReference type="RuleBase" id="RU363032"/>
    </source>
</evidence>
<evidence type="ECO:0000256" key="4">
    <source>
        <dbReference type="ARBA" id="ARBA00022989"/>
    </source>
</evidence>
<dbReference type="EMBL" id="JAPMLT010000015">
    <property type="protein sequence ID" value="MCX7572033.1"/>
    <property type="molecule type" value="Genomic_DNA"/>
</dbReference>